<dbReference type="EMBL" id="AP003208">
    <property type="protein sequence ID" value="BAD52768.1"/>
    <property type="molecule type" value="Genomic_DNA"/>
</dbReference>
<proteinExistence type="predicted"/>
<evidence type="ECO:0000259" key="2">
    <source>
        <dbReference type="Pfam" id="PF05754"/>
    </source>
</evidence>
<dbReference type="Proteomes" id="UP000000763">
    <property type="component" value="Chromosome 1"/>
</dbReference>
<reference evidence="6" key="1">
    <citation type="journal article" date="2002" name="Nature">
        <title>The genome sequence and structure of rice chromosome 1.</title>
        <authorList>
            <person name="Sasaki T."/>
            <person name="Matsumoto T."/>
            <person name="Yamamoto K."/>
            <person name="Sakata K."/>
            <person name="Baba T."/>
            <person name="Katayose Y."/>
            <person name="Wu J."/>
            <person name="Niimura Y."/>
            <person name="Cheng Z."/>
            <person name="Nagamura Y."/>
            <person name="Antonio B.A."/>
            <person name="Kanamori H."/>
            <person name="Hosokawa S."/>
            <person name="Masukawa M."/>
            <person name="Arikawa K."/>
            <person name="Chiden Y."/>
            <person name="Hayashi M."/>
            <person name="Okamoto M."/>
            <person name="Ando T."/>
            <person name="Aoki H."/>
            <person name="Arita K."/>
            <person name="Hamada M."/>
            <person name="Harada C."/>
            <person name="Hijishita S."/>
            <person name="Honda M."/>
            <person name="Ichikawa Y."/>
            <person name="Idonuma A."/>
            <person name="Iijima M."/>
            <person name="Ikeda M."/>
            <person name="Ikeno M."/>
            <person name="Itoh S."/>
            <person name="Itoh T."/>
            <person name="Itoh Y."/>
            <person name="Itoh Y."/>
            <person name="Iwabuchi A."/>
            <person name="Kamiya K."/>
            <person name="Karasawa W."/>
            <person name="Katagiri S."/>
            <person name="Kikuta A."/>
            <person name="Kobayashi N."/>
            <person name="Kono I."/>
            <person name="Machita K."/>
            <person name="Maehara T."/>
            <person name="Mizuno H."/>
            <person name="Mizubayashi T."/>
            <person name="Mukai Y."/>
            <person name="Nagasaki H."/>
            <person name="Nakashima M."/>
            <person name="Nakama Y."/>
            <person name="Nakamichi Y."/>
            <person name="Nakamura M."/>
            <person name="Namiki N."/>
            <person name="Negishi M."/>
            <person name="Ohta I."/>
            <person name="Ono N."/>
            <person name="Saji S."/>
            <person name="Sakai K."/>
            <person name="Shibata M."/>
            <person name="Shimokawa T."/>
            <person name="Shomura A."/>
            <person name="Song J."/>
            <person name="Takazaki Y."/>
            <person name="Terasawa K."/>
            <person name="Tsuji K."/>
            <person name="Waki K."/>
            <person name="Yamagata H."/>
            <person name="Yamane H."/>
            <person name="Yoshiki S."/>
            <person name="Yoshihara R."/>
            <person name="Yukawa K."/>
            <person name="Zhong H."/>
            <person name="Iwama H."/>
            <person name="Endo T."/>
            <person name="Ito H."/>
            <person name="Hahn J.H."/>
            <person name="Kim H.I."/>
            <person name="Eun M.Y."/>
            <person name="Yano M."/>
            <person name="Jiang J."/>
            <person name="Gojobori T."/>
        </authorList>
    </citation>
    <scope>NUCLEOTIDE SEQUENCE</scope>
</reference>
<name>Q5ZCN5_ORYSJ</name>
<evidence type="ECO:0000313" key="5">
    <source>
        <dbReference type="EMBL" id="BAD54026.1"/>
    </source>
</evidence>
<sequence>MTGDGKGRVAELPLTTAHPTVVTATGDDDGDGGAAAPEMAGGGGLLGGGGDGTPVTGDSGERAAGLLHPLAHLTVVTELRSTEEDGRGGKRKRRTRGSYL</sequence>
<evidence type="ECO:0000256" key="1">
    <source>
        <dbReference type="SAM" id="MobiDB-lite"/>
    </source>
</evidence>
<organism evidence="6">
    <name type="scientific">Oryza sativa subsp. japonica</name>
    <name type="common">Rice</name>
    <dbReference type="NCBI Taxonomy" id="39947"/>
    <lineage>
        <taxon>Eukaryota</taxon>
        <taxon>Viridiplantae</taxon>
        <taxon>Streptophyta</taxon>
        <taxon>Embryophyta</taxon>
        <taxon>Tracheophyta</taxon>
        <taxon>Spermatophyta</taxon>
        <taxon>Magnoliopsida</taxon>
        <taxon>Liliopsida</taxon>
        <taxon>Poales</taxon>
        <taxon>Poaceae</taxon>
        <taxon>BOP clade</taxon>
        <taxon>Oryzoideae</taxon>
        <taxon>Oryzeae</taxon>
        <taxon>Oryzinae</taxon>
        <taxon>Oryza</taxon>
        <taxon>Oryza sativa</taxon>
    </lineage>
</organism>
<dbReference type="InterPro" id="IPR008552">
    <property type="entry name" value="DUF834"/>
</dbReference>
<evidence type="ECO:0000313" key="4">
    <source>
        <dbReference type="EMBL" id="BAD52769.1"/>
    </source>
</evidence>
<evidence type="ECO:0000313" key="3">
    <source>
        <dbReference type="EMBL" id="BAD52768.1"/>
    </source>
</evidence>
<gene>
    <name evidence="4" type="ORF">B1158F07.11</name>
    <name evidence="3" type="ORF">B1158F07.9</name>
    <name evidence="5" type="ORF">OJ1008_F01.29</name>
    <name evidence="6" type="ORF">OJ1008_F01.31</name>
</gene>
<protein>
    <recommendedName>
        <fullName evidence="2">DUF834 domain-containing protein</fullName>
    </recommendedName>
</protein>
<evidence type="ECO:0000313" key="6">
    <source>
        <dbReference type="EMBL" id="BAD54027.1"/>
    </source>
</evidence>
<feature type="region of interest" description="Disordered" evidence="1">
    <location>
        <begin position="78"/>
        <end position="100"/>
    </location>
</feature>
<accession>Q5Z834</accession>
<feature type="region of interest" description="Disordered" evidence="1">
    <location>
        <begin position="1"/>
        <end position="64"/>
    </location>
</feature>
<dbReference type="EMBL" id="AP004320">
    <property type="protein sequence ID" value="BAD54026.1"/>
    <property type="molecule type" value="Genomic_DNA"/>
</dbReference>
<feature type="compositionally biased region" description="Gly residues" evidence="1">
    <location>
        <begin position="40"/>
        <end position="52"/>
    </location>
</feature>
<reference evidence="7" key="2">
    <citation type="journal article" date="2005" name="Nature">
        <title>The map-based sequence of the rice genome.</title>
        <authorList>
            <consortium name="International rice genome sequencing project (IRGSP)"/>
            <person name="Matsumoto T."/>
            <person name="Wu J."/>
            <person name="Kanamori H."/>
            <person name="Katayose Y."/>
            <person name="Fujisawa M."/>
            <person name="Namiki N."/>
            <person name="Mizuno H."/>
            <person name="Yamamoto K."/>
            <person name="Antonio B.A."/>
            <person name="Baba T."/>
            <person name="Sakata K."/>
            <person name="Nagamura Y."/>
            <person name="Aoki H."/>
            <person name="Arikawa K."/>
            <person name="Arita K."/>
            <person name="Bito T."/>
            <person name="Chiden Y."/>
            <person name="Fujitsuka N."/>
            <person name="Fukunaka R."/>
            <person name="Hamada M."/>
            <person name="Harada C."/>
            <person name="Hayashi A."/>
            <person name="Hijishita S."/>
            <person name="Honda M."/>
            <person name="Hosokawa S."/>
            <person name="Ichikawa Y."/>
            <person name="Idonuma A."/>
            <person name="Iijima M."/>
            <person name="Ikeda M."/>
            <person name="Ikeno M."/>
            <person name="Ito K."/>
            <person name="Ito S."/>
            <person name="Ito T."/>
            <person name="Ito Y."/>
            <person name="Ito Y."/>
            <person name="Iwabuchi A."/>
            <person name="Kamiya K."/>
            <person name="Karasawa W."/>
            <person name="Kurita K."/>
            <person name="Katagiri S."/>
            <person name="Kikuta A."/>
            <person name="Kobayashi H."/>
            <person name="Kobayashi N."/>
            <person name="Machita K."/>
            <person name="Maehara T."/>
            <person name="Masukawa M."/>
            <person name="Mizubayashi T."/>
            <person name="Mukai Y."/>
            <person name="Nagasaki H."/>
            <person name="Nagata Y."/>
            <person name="Naito S."/>
            <person name="Nakashima M."/>
            <person name="Nakama Y."/>
            <person name="Nakamichi Y."/>
            <person name="Nakamura M."/>
            <person name="Meguro A."/>
            <person name="Negishi M."/>
            <person name="Ohta I."/>
            <person name="Ohta T."/>
            <person name="Okamoto M."/>
            <person name="Ono N."/>
            <person name="Saji S."/>
            <person name="Sakaguchi M."/>
            <person name="Sakai K."/>
            <person name="Shibata M."/>
            <person name="Shimokawa T."/>
            <person name="Song J."/>
            <person name="Takazaki Y."/>
            <person name="Terasawa K."/>
            <person name="Tsugane M."/>
            <person name="Tsuji K."/>
            <person name="Ueda S."/>
            <person name="Waki K."/>
            <person name="Yamagata H."/>
            <person name="Yamamoto M."/>
            <person name="Yamamoto S."/>
            <person name="Yamane H."/>
            <person name="Yoshiki S."/>
            <person name="Yoshihara R."/>
            <person name="Yukawa K."/>
            <person name="Zhong H."/>
            <person name="Yano M."/>
            <person name="Yuan Q."/>
            <person name="Ouyang S."/>
            <person name="Liu J."/>
            <person name="Jones K.M."/>
            <person name="Gansberger K."/>
            <person name="Moffat K."/>
            <person name="Hill J."/>
            <person name="Bera J."/>
            <person name="Fadrosh D."/>
            <person name="Jin S."/>
            <person name="Johri S."/>
            <person name="Kim M."/>
            <person name="Overton L."/>
            <person name="Reardon M."/>
            <person name="Tsitrin T."/>
            <person name="Vuong H."/>
            <person name="Weaver B."/>
            <person name="Ciecko A."/>
            <person name="Tallon L."/>
            <person name="Jackson J."/>
            <person name="Pai G."/>
            <person name="Aken S.V."/>
            <person name="Utterback T."/>
            <person name="Reidmuller S."/>
            <person name="Feldblyum T."/>
            <person name="Hsiao J."/>
            <person name="Zismann V."/>
            <person name="Iobst S."/>
            <person name="de Vazeille A.R."/>
            <person name="Buell C.R."/>
            <person name="Ying K."/>
            <person name="Li Y."/>
            <person name="Lu T."/>
            <person name="Huang Y."/>
            <person name="Zhao Q."/>
            <person name="Feng Q."/>
            <person name="Zhang L."/>
            <person name="Zhu J."/>
            <person name="Weng Q."/>
            <person name="Mu J."/>
            <person name="Lu Y."/>
            <person name="Fan D."/>
            <person name="Liu Y."/>
            <person name="Guan J."/>
            <person name="Zhang Y."/>
            <person name="Yu S."/>
            <person name="Liu X."/>
            <person name="Zhang Y."/>
            <person name="Hong G."/>
            <person name="Han B."/>
            <person name="Choisne N."/>
            <person name="Demange N."/>
            <person name="Orjeda G."/>
            <person name="Samain S."/>
            <person name="Cattolico L."/>
            <person name="Pelletier E."/>
            <person name="Couloux A."/>
            <person name="Segurens B."/>
            <person name="Wincker P."/>
            <person name="D'Hont A."/>
            <person name="Scarpelli C."/>
            <person name="Weissenbach J."/>
            <person name="Salanoubat M."/>
            <person name="Quetier F."/>
            <person name="Yu Y."/>
            <person name="Kim H.R."/>
            <person name="Rambo T."/>
            <person name="Currie J."/>
            <person name="Collura K."/>
            <person name="Luo M."/>
            <person name="Yang T."/>
            <person name="Ammiraju J.S.S."/>
            <person name="Engler F."/>
            <person name="Soderlund C."/>
            <person name="Wing R.A."/>
            <person name="Palmer L.E."/>
            <person name="de la Bastide M."/>
            <person name="Spiegel L."/>
            <person name="Nascimento L."/>
            <person name="Zutavern T."/>
            <person name="O'Shaughnessy A."/>
            <person name="Dike S."/>
            <person name="Dedhia N."/>
            <person name="Preston R."/>
            <person name="Balija V."/>
            <person name="McCombie W.R."/>
            <person name="Chow T."/>
            <person name="Chen H."/>
            <person name="Chung M."/>
            <person name="Chen C."/>
            <person name="Shaw J."/>
            <person name="Wu H."/>
            <person name="Hsiao K."/>
            <person name="Chao Y."/>
            <person name="Chu M."/>
            <person name="Cheng C."/>
            <person name="Hour A."/>
            <person name="Lee P."/>
            <person name="Lin S."/>
            <person name="Lin Y."/>
            <person name="Liou J."/>
            <person name="Liu S."/>
            <person name="Hsing Y."/>
            <person name="Raghuvanshi S."/>
            <person name="Mohanty A."/>
            <person name="Bharti A.K."/>
            <person name="Gaur A."/>
            <person name="Gupta V."/>
            <person name="Kumar D."/>
            <person name="Ravi V."/>
            <person name="Vij S."/>
            <person name="Kapur A."/>
            <person name="Khurana P."/>
            <person name="Khurana P."/>
            <person name="Khurana J.P."/>
            <person name="Tyagi A.K."/>
            <person name="Gaikwad K."/>
            <person name="Singh A."/>
            <person name="Dalal V."/>
            <person name="Srivastava S."/>
            <person name="Dixit A."/>
            <person name="Pal A.K."/>
            <person name="Ghazi I.A."/>
            <person name="Yadav M."/>
            <person name="Pandit A."/>
            <person name="Bhargava A."/>
            <person name="Sureshbabu K."/>
            <person name="Batra K."/>
            <person name="Sharma T.R."/>
            <person name="Mohapatra T."/>
            <person name="Singh N.K."/>
            <person name="Messing J."/>
            <person name="Nelson A.B."/>
            <person name="Fuks G."/>
            <person name="Kavchok S."/>
            <person name="Keizer G."/>
            <person name="Linton E."/>
            <person name="Llaca V."/>
            <person name="Song R."/>
            <person name="Tanyolac B."/>
            <person name="Young S."/>
            <person name="Ho-Il K."/>
            <person name="Hahn J.H."/>
            <person name="Sangsakoo G."/>
            <person name="Vanavichit A."/>
            <person name="de Mattos Luiz.A.T."/>
            <person name="Zimmer P.D."/>
            <person name="Malone G."/>
            <person name="Dellagostin O."/>
            <person name="de Oliveira A.C."/>
            <person name="Bevan M."/>
            <person name="Bancroft I."/>
            <person name="Minx P."/>
            <person name="Cordum H."/>
            <person name="Wilson R."/>
            <person name="Cheng Z."/>
            <person name="Jin W."/>
            <person name="Jiang J."/>
            <person name="Leong S.A."/>
            <person name="Iwama H."/>
            <person name="Gojobori T."/>
            <person name="Itoh T."/>
            <person name="Niimura Y."/>
            <person name="Fujii Y."/>
            <person name="Habara T."/>
            <person name="Sakai H."/>
            <person name="Sato Y."/>
            <person name="Wilson G."/>
            <person name="Kumar K."/>
            <person name="McCouch S."/>
            <person name="Juretic N."/>
            <person name="Hoen D."/>
            <person name="Wright S."/>
            <person name="Bruskiewich R."/>
            <person name="Bureau T."/>
            <person name="Miyao A."/>
            <person name="Hirochika H."/>
            <person name="Nishikawa T."/>
            <person name="Kadowaki K."/>
            <person name="Sugiura M."/>
            <person name="Burr B."/>
            <person name="Sasaki T."/>
        </authorList>
    </citation>
    <scope>NUCLEOTIDE SEQUENCE [LARGE SCALE GENOMIC DNA]</scope>
    <source>
        <strain evidence="7">cv. Nipponbare</strain>
    </source>
</reference>
<feature type="compositionally biased region" description="Basic residues" evidence="1">
    <location>
        <begin position="89"/>
        <end position="100"/>
    </location>
</feature>
<dbReference type="AlphaFoldDB" id="Q5ZCN5"/>
<dbReference type="EMBL" id="AP004320">
    <property type="protein sequence ID" value="BAD54027.1"/>
    <property type="molecule type" value="Genomic_DNA"/>
</dbReference>
<accession>Q5ZCN5</accession>
<dbReference type="Pfam" id="PF05754">
    <property type="entry name" value="DUF834"/>
    <property type="match status" value="1"/>
</dbReference>
<evidence type="ECO:0000313" key="7">
    <source>
        <dbReference type="Proteomes" id="UP000000763"/>
    </source>
</evidence>
<reference evidence="7" key="3">
    <citation type="journal article" date="2008" name="Nucleic Acids Res.">
        <title>The rice annotation project database (RAP-DB): 2008 update.</title>
        <authorList>
            <consortium name="The rice annotation project (RAP)"/>
        </authorList>
    </citation>
    <scope>GENOME REANNOTATION</scope>
    <source>
        <strain evidence="7">cv. Nipponbare</strain>
    </source>
</reference>
<feature type="domain" description="DUF834" evidence="2">
    <location>
        <begin position="4"/>
        <end position="33"/>
    </location>
</feature>
<dbReference type="EMBL" id="AP003208">
    <property type="protein sequence ID" value="BAD52769.1"/>
    <property type="molecule type" value="Genomic_DNA"/>
</dbReference>
<dbReference type="Proteomes" id="UP000817658">
    <property type="component" value="Chromosome 1"/>
</dbReference>